<protein>
    <submittedName>
        <fullName evidence="2">Uncharacterized protein</fullName>
    </submittedName>
</protein>
<feature type="compositionally biased region" description="Pro residues" evidence="1">
    <location>
        <begin position="21"/>
        <end position="43"/>
    </location>
</feature>
<keyword evidence="3" id="KW-1185">Reference proteome</keyword>
<comment type="caution">
    <text evidence="2">The sequence shown here is derived from an EMBL/GenBank/DDBJ whole genome shotgun (WGS) entry which is preliminary data.</text>
</comment>
<gene>
    <name evidence="2" type="ORF">Hamer_G005830</name>
</gene>
<name>A0A8J5JFW0_HOMAM</name>
<accession>A0A8J5JFW0</accession>
<feature type="region of interest" description="Disordered" evidence="1">
    <location>
        <begin position="17"/>
        <end position="51"/>
    </location>
</feature>
<dbReference type="EMBL" id="JAHLQT010037514">
    <property type="protein sequence ID" value="KAG7157407.1"/>
    <property type="molecule type" value="Genomic_DNA"/>
</dbReference>
<proteinExistence type="predicted"/>
<evidence type="ECO:0000313" key="3">
    <source>
        <dbReference type="Proteomes" id="UP000747542"/>
    </source>
</evidence>
<dbReference type="Proteomes" id="UP000747542">
    <property type="component" value="Unassembled WGS sequence"/>
</dbReference>
<dbReference type="AlphaFoldDB" id="A0A8J5JFW0"/>
<evidence type="ECO:0000256" key="1">
    <source>
        <dbReference type="SAM" id="MobiDB-lite"/>
    </source>
</evidence>
<reference evidence="2" key="1">
    <citation type="journal article" date="2021" name="Sci. Adv.">
        <title>The American lobster genome reveals insights on longevity, neural, and immune adaptations.</title>
        <authorList>
            <person name="Polinski J.M."/>
            <person name="Zimin A.V."/>
            <person name="Clark K.F."/>
            <person name="Kohn A.B."/>
            <person name="Sadowski N."/>
            <person name="Timp W."/>
            <person name="Ptitsyn A."/>
            <person name="Khanna P."/>
            <person name="Romanova D.Y."/>
            <person name="Williams P."/>
            <person name="Greenwood S.J."/>
            <person name="Moroz L.L."/>
            <person name="Walt D.R."/>
            <person name="Bodnar A.G."/>
        </authorList>
    </citation>
    <scope>NUCLEOTIDE SEQUENCE</scope>
    <source>
        <strain evidence="2">GMGI-L3</strain>
    </source>
</reference>
<organism evidence="2 3">
    <name type="scientific">Homarus americanus</name>
    <name type="common">American lobster</name>
    <dbReference type="NCBI Taxonomy" id="6706"/>
    <lineage>
        <taxon>Eukaryota</taxon>
        <taxon>Metazoa</taxon>
        <taxon>Ecdysozoa</taxon>
        <taxon>Arthropoda</taxon>
        <taxon>Crustacea</taxon>
        <taxon>Multicrustacea</taxon>
        <taxon>Malacostraca</taxon>
        <taxon>Eumalacostraca</taxon>
        <taxon>Eucarida</taxon>
        <taxon>Decapoda</taxon>
        <taxon>Pleocyemata</taxon>
        <taxon>Astacidea</taxon>
        <taxon>Nephropoidea</taxon>
        <taxon>Nephropidae</taxon>
        <taxon>Homarus</taxon>
    </lineage>
</organism>
<evidence type="ECO:0000313" key="2">
    <source>
        <dbReference type="EMBL" id="KAG7157407.1"/>
    </source>
</evidence>
<sequence length="76" mass="8402">MTLGLVSQPAFTLCSLAGRTRPPPIRDQVPRPPPIRGQAPRPPPIRERIPPPMQRSLVRTMQAGLNLNAHFADRCS</sequence>